<comment type="caution">
    <text evidence="7">The sequence shown here is derived from an EMBL/GenBank/DDBJ whole genome shotgun (WGS) entry which is preliminary data.</text>
</comment>
<reference evidence="7 8" key="1">
    <citation type="journal article" date="2016" name="Nat. Commun.">
        <title>Thousands of microbial genomes shed light on interconnected biogeochemical processes in an aquifer system.</title>
        <authorList>
            <person name="Anantharaman K."/>
            <person name="Brown C.T."/>
            <person name="Hug L.A."/>
            <person name="Sharon I."/>
            <person name="Castelle C.J."/>
            <person name="Probst A.J."/>
            <person name="Thomas B.C."/>
            <person name="Singh A."/>
            <person name="Wilkins M.J."/>
            <person name="Karaoz U."/>
            <person name="Brodie E.L."/>
            <person name="Williams K.H."/>
            <person name="Hubbard S.S."/>
            <person name="Banfield J.F."/>
        </authorList>
    </citation>
    <scope>NUCLEOTIDE SEQUENCE [LARGE SCALE GENOMIC DNA]</scope>
</reference>
<evidence type="ECO:0000256" key="4">
    <source>
        <dbReference type="ARBA" id="ARBA00022777"/>
    </source>
</evidence>
<evidence type="ECO:0000313" key="8">
    <source>
        <dbReference type="Proteomes" id="UP000178700"/>
    </source>
</evidence>
<keyword evidence="3" id="KW-0547">Nucleotide-binding</keyword>
<keyword evidence="5" id="KW-0067">ATP-binding</keyword>
<dbReference type="SMART" id="SM00220">
    <property type="entry name" value="S_TKc"/>
    <property type="match status" value="1"/>
</dbReference>
<dbReference type="PROSITE" id="PS50011">
    <property type="entry name" value="PROTEIN_KINASE_DOM"/>
    <property type="match status" value="1"/>
</dbReference>
<organism evidence="7 8">
    <name type="scientific">Candidatus Nomurabacteria bacterium RIFCSPHIGHO2_01_FULL_39_10</name>
    <dbReference type="NCBI Taxonomy" id="1801733"/>
    <lineage>
        <taxon>Bacteria</taxon>
        <taxon>Candidatus Nomuraibacteriota</taxon>
    </lineage>
</organism>
<name>A0A1F6V737_9BACT</name>
<evidence type="ECO:0000256" key="2">
    <source>
        <dbReference type="ARBA" id="ARBA00022679"/>
    </source>
</evidence>
<dbReference type="InterPro" id="IPR008266">
    <property type="entry name" value="Tyr_kinase_AS"/>
</dbReference>
<dbReference type="InterPro" id="IPR011009">
    <property type="entry name" value="Kinase-like_dom_sf"/>
</dbReference>
<dbReference type="GO" id="GO:0004674">
    <property type="term" value="F:protein serine/threonine kinase activity"/>
    <property type="evidence" value="ECO:0007669"/>
    <property type="project" value="UniProtKB-KW"/>
</dbReference>
<proteinExistence type="predicted"/>
<keyword evidence="2" id="KW-0808">Transferase</keyword>
<dbReference type="PANTHER" id="PTHR24351">
    <property type="entry name" value="RIBOSOMAL PROTEIN S6 KINASE"/>
    <property type="match status" value="1"/>
</dbReference>
<evidence type="ECO:0000256" key="5">
    <source>
        <dbReference type="ARBA" id="ARBA00022840"/>
    </source>
</evidence>
<dbReference type="Pfam" id="PF00069">
    <property type="entry name" value="Pkinase"/>
    <property type="match status" value="1"/>
</dbReference>
<sequence>MIDITRFKKRLEQAAEIAGAPAFRFDYREHGGRAAKKCIGLGGYGVVYEEPYEINGMPIIQKVSQITENHIAHYPQKGIVPLDKVLFEDDGCDFGQVVFRRAGERYFDFYELNKDKIDQNEFHRLQCAVGEYQNLRVLKGLAYVPQIQEDFLYVGEKGKAVIADREFFLLDGQLCVRTILGKVPGETLETLMFKGLQPMDVVKIGYDLGCALSVLAKEYKIIHRDVSFKNVIYDWVKDEKGNSDVARSKAYLIDFGNSTREEEGFRRGDLSGDIELLLRKVEKDRTSGTLNYMSPELLMHTGVGCTTDYWSLGWVMYSLLTGYAPFERKPKNPDELVREIMHYSAFNQDDVRDELNGLKRYSTDLVEAVVGLVARNPLMRKIEPLMMITEDILKGRAGWKHIPAVSMNGAVVEGENVAKENVLPRFEDLYDAPDLDEAGDLAAQVFGKIPVASAKLGKTARVPRRERTSLTF</sequence>
<dbReference type="PROSITE" id="PS00109">
    <property type="entry name" value="PROTEIN_KINASE_TYR"/>
    <property type="match status" value="1"/>
</dbReference>
<evidence type="ECO:0000259" key="6">
    <source>
        <dbReference type="PROSITE" id="PS50011"/>
    </source>
</evidence>
<keyword evidence="1" id="KW-0723">Serine/threonine-protein kinase</keyword>
<gene>
    <name evidence="7" type="ORF">A2642_03010</name>
</gene>
<evidence type="ECO:0000256" key="3">
    <source>
        <dbReference type="ARBA" id="ARBA00022741"/>
    </source>
</evidence>
<dbReference type="Proteomes" id="UP000178700">
    <property type="component" value="Unassembled WGS sequence"/>
</dbReference>
<feature type="domain" description="Protein kinase" evidence="6">
    <location>
        <begin position="33"/>
        <end position="393"/>
    </location>
</feature>
<evidence type="ECO:0000256" key="1">
    <source>
        <dbReference type="ARBA" id="ARBA00022527"/>
    </source>
</evidence>
<dbReference type="Gene3D" id="1.10.510.10">
    <property type="entry name" value="Transferase(Phosphotransferase) domain 1"/>
    <property type="match status" value="1"/>
</dbReference>
<dbReference type="GO" id="GO:0005524">
    <property type="term" value="F:ATP binding"/>
    <property type="evidence" value="ECO:0007669"/>
    <property type="project" value="UniProtKB-KW"/>
</dbReference>
<dbReference type="InterPro" id="IPR000719">
    <property type="entry name" value="Prot_kinase_dom"/>
</dbReference>
<dbReference type="AlphaFoldDB" id="A0A1F6V737"/>
<keyword evidence="4" id="KW-0418">Kinase</keyword>
<evidence type="ECO:0000313" key="7">
    <source>
        <dbReference type="EMBL" id="OGI65329.1"/>
    </source>
</evidence>
<accession>A0A1F6V737</accession>
<dbReference type="EMBL" id="MFTJ01000028">
    <property type="protein sequence ID" value="OGI65329.1"/>
    <property type="molecule type" value="Genomic_DNA"/>
</dbReference>
<protein>
    <recommendedName>
        <fullName evidence="6">Protein kinase domain-containing protein</fullName>
    </recommendedName>
</protein>
<dbReference type="SUPFAM" id="SSF56112">
    <property type="entry name" value="Protein kinase-like (PK-like)"/>
    <property type="match status" value="1"/>
</dbReference>